<sequence>MTAIELVGHDELDDACARLRLGVQASDLHGSLSGYLAGGGRLGRQPLLTALELDGQEVTLSAQDQALLDRLVKQCEAELADPELGFEPLLPVDDRPLPERAEALVDWCRGFLGGFGLAGAEAHAKLTDEAQEILRDLGAIASSAFDFGEESEDEDALIEVHEFVRVGAMLLHAECVSWRNGPSNDTVH</sequence>
<reference evidence="2 3" key="1">
    <citation type="submission" date="2018-07" db="EMBL/GenBank/DDBJ databases">
        <title>Dyella tabacisoli L4-6T, whole genome shotgun sequence.</title>
        <authorList>
            <person name="Zhou X.-K."/>
            <person name="Li W.-J."/>
            <person name="Duan Y.-Q."/>
        </authorList>
    </citation>
    <scope>NUCLEOTIDE SEQUENCE [LARGE SCALE GENOMIC DNA]</scope>
    <source>
        <strain evidence="2 3">L4-6</strain>
    </source>
</reference>
<dbReference type="Gene3D" id="1.20.120.740">
    <property type="entry name" value="YgfB uncharacterised protein family UPF0149, PF03695"/>
    <property type="match status" value="1"/>
</dbReference>
<dbReference type="Pfam" id="PF03695">
    <property type="entry name" value="UPF0149"/>
    <property type="match status" value="1"/>
</dbReference>
<dbReference type="PANTHER" id="PTHR37528">
    <property type="entry name" value="UPF0149 PROTEIN YGFB"/>
    <property type="match status" value="1"/>
</dbReference>
<accession>A0A369UQ97</accession>
<evidence type="ECO:0000313" key="3">
    <source>
        <dbReference type="Proteomes" id="UP000253782"/>
    </source>
</evidence>
<dbReference type="AlphaFoldDB" id="A0A369UQ97"/>
<protein>
    <recommendedName>
        <fullName evidence="4">YecA family protein</fullName>
    </recommendedName>
</protein>
<dbReference type="Proteomes" id="UP000253782">
    <property type="component" value="Unassembled WGS sequence"/>
</dbReference>
<dbReference type="OrthoDB" id="9783391at2"/>
<evidence type="ECO:0008006" key="4">
    <source>
        <dbReference type="Google" id="ProtNLM"/>
    </source>
</evidence>
<name>A0A369UQ97_9GAMM</name>
<evidence type="ECO:0000313" key="2">
    <source>
        <dbReference type="EMBL" id="RDD81908.1"/>
    </source>
</evidence>
<comment type="similarity">
    <text evidence="1">Belongs to the UPF0149 family.</text>
</comment>
<dbReference type="PANTHER" id="PTHR37528:SF1">
    <property type="entry name" value="UPF0149 PROTEIN YGFB"/>
    <property type="match status" value="1"/>
</dbReference>
<dbReference type="InterPro" id="IPR036255">
    <property type="entry name" value="YgfB-like_sf"/>
</dbReference>
<proteinExistence type="inferred from homology"/>
<evidence type="ECO:0000256" key="1">
    <source>
        <dbReference type="ARBA" id="ARBA00038308"/>
    </source>
</evidence>
<comment type="caution">
    <text evidence="2">The sequence shown here is derived from an EMBL/GenBank/DDBJ whole genome shotgun (WGS) entry which is preliminary data.</text>
</comment>
<dbReference type="SUPFAM" id="SSF101327">
    <property type="entry name" value="YgfB-like"/>
    <property type="match status" value="1"/>
</dbReference>
<gene>
    <name evidence="2" type="ORF">DVJ77_08930</name>
</gene>
<dbReference type="GO" id="GO:0005829">
    <property type="term" value="C:cytosol"/>
    <property type="evidence" value="ECO:0007669"/>
    <property type="project" value="TreeGrafter"/>
</dbReference>
<keyword evidence="3" id="KW-1185">Reference proteome</keyword>
<dbReference type="RefSeq" id="WP_114845125.1">
    <property type="nucleotide sequence ID" value="NZ_JBHSPE010000008.1"/>
</dbReference>
<dbReference type="EMBL" id="QQAH01000008">
    <property type="protein sequence ID" value="RDD81908.1"/>
    <property type="molecule type" value="Genomic_DNA"/>
</dbReference>
<dbReference type="InterPro" id="IPR011978">
    <property type="entry name" value="YgfB-like"/>
</dbReference>
<organism evidence="2 3">
    <name type="scientific">Dyella tabacisoli</name>
    <dbReference type="NCBI Taxonomy" id="2282381"/>
    <lineage>
        <taxon>Bacteria</taxon>
        <taxon>Pseudomonadati</taxon>
        <taxon>Pseudomonadota</taxon>
        <taxon>Gammaproteobacteria</taxon>
        <taxon>Lysobacterales</taxon>
        <taxon>Rhodanobacteraceae</taxon>
        <taxon>Dyella</taxon>
    </lineage>
</organism>